<evidence type="ECO:0000256" key="3">
    <source>
        <dbReference type="HAMAP-Rule" id="MF_01929"/>
    </source>
</evidence>
<feature type="binding site" evidence="3">
    <location>
        <position position="29"/>
    </location>
    <ligand>
        <name>substrate</name>
    </ligand>
</feature>
<keyword evidence="5" id="KW-0456">Lyase</keyword>
<protein>
    <recommendedName>
        <fullName evidence="3">N5-carboxyaminoimidazole ribonucleotide mutase</fullName>
        <shortName evidence="3">N5-CAIR mutase</shortName>
        <ecNumber evidence="3">5.4.99.18</ecNumber>
    </recommendedName>
    <alternativeName>
        <fullName evidence="3">5-(carboxyamino)imidazole ribonucleotide mutase</fullName>
    </alternativeName>
</protein>
<dbReference type="SUPFAM" id="SSF52255">
    <property type="entry name" value="N5-CAIR mutase (phosphoribosylaminoimidazole carboxylase, PurE)"/>
    <property type="match status" value="2"/>
</dbReference>
<evidence type="ECO:0000256" key="1">
    <source>
        <dbReference type="ARBA" id="ARBA00022755"/>
    </source>
</evidence>
<gene>
    <name evidence="3 5" type="primary">purE</name>
    <name evidence="5" type="ordered locus">Msp_1480</name>
</gene>
<dbReference type="Proteomes" id="UP000001931">
    <property type="component" value="Chromosome"/>
</dbReference>
<comment type="catalytic activity">
    <reaction evidence="3">
        <text>5-carboxyamino-1-(5-phospho-D-ribosyl)imidazole + H(+) = 5-amino-1-(5-phospho-D-ribosyl)imidazole-4-carboxylate</text>
        <dbReference type="Rhea" id="RHEA:13193"/>
        <dbReference type="ChEBI" id="CHEBI:15378"/>
        <dbReference type="ChEBI" id="CHEBI:58730"/>
        <dbReference type="ChEBI" id="CHEBI:77657"/>
        <dbReference type="EC" id="5.4.99.18"/>
    </reaction>
</comment>
<feature type="domain" description="PurE" evidence="4">
    <location>
        <begin position="18"/>
        <end position="165"/>
    </location>
</feature>
<evidence type="ECO:0000259" key="4">
    <source>
        <dbReference type="SMART" id="SM01001"/>
    </source>
</evidence>
<dbReference type="KEGG" id="mst:Msp_1480"/>
<keyword evidence="2 3" id="KW-0413">Isomerase</keyword>
<dbReference type="SMART" id="SM01001">
    <property type="entry name" value="AIRC"/>
    <property type="match status" value="2"/>
</dbReference>
<dbReference type="PANTHER" id="PTHR23046:SF2">
    <property type="entry name" value="PHOSPHORIBOSYLAMINOIMIDAZOLE CARBOXYLASE"/>
    <property type="match status" value="1"/>
</dbReference>
<dbReference type="NCBIfam" id="TIGR01162">
    <property type="entry name" value="purE"/>
    <property type="match status" value="1"/>
</dbReference>
<dbReference type="EC" id="5.4.99.18" evidence="3"/>
<evidence type="ECO:0000313" key="6">
    <source>
        <dbReference type="Proteomes" id="UP000001931"/>
    </source>
</evidence>
<feature type="binding site" evidence="3">
    <location>
        <position position="26"/>
    </location>
    <ligand>
        <name>substrate</name>
    </ligand>
</feature>
<feature type="domain" description="PurE" evidence="4">
    <location>
        <begin position="204"/>
        <end position="351"/>
    </location>
</feature>
<dbReference type="EMBL" id="CP000102">
    <property type="protein sequence ID" value="ABC57850.1"/>
    <property type="molecule type" value="Genomic_DNA"/>
</dbReference>
<keyword evidence="6" id="KW-1185">Reference proteome</keyword>
<dbReference type="InterPro" id="IPR024694">
    <property type="entry name" value="PurE_prokaryotes"/>
</dbReference>
<evidence type="ECO:0000313" key="5">
    <source>
        <dbReference type="EMBL" id="ABC57850.1"/>
    </source>
</evidence>
<comment type="pathway">
    <text evidence="3">Purine metabolism; IMP biosynthesis via de novo pathway; 5-amino-1-(5-phospho-D-ribosyl)imidazole-4-carboxylate from 5-amino-1-(5-phospho-D-ribosyl)imidazole (N5-CAIR route): step 2/2.</text>
</comment>
<reference evidence="5 6" key="1">
    <citation type="journal article" date="2006" name="J. Bacteriol.">
        <title>The genome sequence of Methanosphaera stadtmanae reveals why this human intestinal archaeon is restricted to methanol and H2 for methane formation and ATP synthesis.</title>
        <authorList>
            <person name="Fricke W.F."/>
            <person name="Seedorf H."/>
            <person name="Henne A."/>
            <person name="Kruer M."/>
            <person name="Liesegang H."/>
            <person name="Hedderich R."/>
            <person name="Gottschalk G."/>
            <person name="Thauer R.K."/>
        </authorList>
    </citation>
    <scope>NUCLEOTIDE SEQUENCE [LARGE SCALE GENOMIC DNA]</scope>
    <source>
        <strain evidence="6">ATCC 43021 / DSM 3091 / JCM 11832 / MCB-3</strain>
    </source>
</reference>
<feature type="binding site" evidence="3">
    <location>
        <position position="56"/>
    </location>
    <ligand>
        <name>substrate</name>
    </ligand>
</feature>
<dbReference type="GO" id="GO:0016829">
    <property type="term" value="F:lyase activity"/>
    <property type="evidence" value="ECO:0007669"/>
    <property type="project" value="UniProtKB-KW"/>
</dbReference>
<dbReference type="InterPro" id="IPR000031">
    <property type="entry name" value="PurE_dom"/>
</dbReference>
<dbReference type="HAMAP" id="MF_01929">
    <property type="entry name" value="PurE_classI"/>
    <property type="match status" value="1"/>
</dbReference>
<organism evidence="5 6">
    <name type="scientific">Methanosphaera stadtmanae (strain ATCC 43021 / DSM 3091 / JCM 11832 / MCB-3)</name>
    <dbReference type="NCBI Taxonomy" id="339860"/>
    <lineage>
        <taxon>Archaea</taxon>
        <taxon>Methanobacteriati</taxon>
        <taxon>Methanobacteriota</taxon>
        <taxon>Methanomada group</taxon>
        <taxon>Methanobacteria</taxon>
        <taxon>Methanobacteriales</taxon>
        <taxon>Methanobacteriaceae</taxon>
        <taxon>Methanosphaera</taxon>
    </lineage>
</organism>
<comment type="similarity">
    <text evidence="3">Belongs to the AIR carboxylase family. Class I subfamily.</text>
</comment>
<proteinExistence type="inferred from homology"/>
<dbReference type="HOGENOM" id="CLU_782152_0_0_2"/>
<dbReference type="GO" id="GO:0006189">
    <property type="term" value="P:'de novo' IMP biosynthetic process"/>
    <property type="evidence" value="ECO:0007669"/>
    <property type="project" value="UniProtKB-UniRule"/>
</dbReference>
<dbReference type="GO" id="GO:0034023">
    <property type="term" value="F:5-(carboxyamino)imidazole ribonucleotide mutase activity"/>
    <property type="evidence" value="ECO:0007669"/>
    <property type="project" value="UniProtKB-UniRule"/>
</dbReference>
<dbReference type="Gene3D" id="3.40.50.1970">
    <property type="match status" value="2"/>
</dbReference>
<comment type="function">
    <text evidence="3">Catalyzes the conversion of N5-carboxyaminoimidazole ribonucleotide (N5-CAIR) to 4-carboxy-5-aminoimidazole ribonucleotide (CAIR).</text>
</comment>
<dbReference type="eggNOG" id="arCOG02464">
    <property type="taxonomic scope" value="Archaea"/>
</dbReference>
<dbReference type="PANTHER" id="PTHR23046">
    <property type="entry name" value="PHOSPHORIBOSYLAMINOIMIDAZOLE CARBOXYLASE CATALYTIC SUBUNIT"/>
    <property type="match status" value="1"/>
</dbReference>
<evidence type="ECO:0000256" key="2">
    <source>
        <dbReference type="ARBA" id="ARBA00023235"/>
    </source>
</evidence>
<accession>Q2NEA3</accession>
<dbReference type="Pfam" id="PF00731">
    <property type="entry name" value="AIRC"/>
    <property type="match status" value="2"/>
</dbReference>
<dbReference type="AlphaFoldDB" id="Q2NEA3"/>
<sequence length="354" mass="39114">MFNKTNYVNNGGIKITQAKVMIILGSGSDYKIAEKTVKVFEQMKVPYDLRVASAHRTHNRIKDIMTNYVDGIEVFIGIAGLSAHLPGVIASYTTKPVIAVPVNGKIEGLDALLSCTEMQLGTPVATMGIDRGENAAWLACQIIACNDEKMREALVDKRNSYNHKMETSEKELIEKIAGKYYTRTEGVKHERPSVNKVLNVSKDTRVLIISENYSNMDIVHKITQTLDVIKIPSAYKVISATRSPDKLEKYMKTVDNQIDLYIVVSGLSTILSGAVVSHTTKPVIGVPCNTGKLGLDSLLSMVEMPPGVPTATMGVDAGENAALYVARILSVYDENIEESLYKYMKTLHRNNYYE</sequence>
<dbReference type="STRING" id="339860.Msp_1480"/>
<dbReference type="UniPathway" id="UPA00074">
    <property type="reaction ID" value="UER00943"/>
</dbReference>
<keyword evidence="1 3" id="KW-0658">Purine biosynthesis</keyword>
<dbReference type="InterPro" id="IPR033747">
    <property type="entry name" value="PurE_ClassI"/>
</dbReference>
<name>Q2NEA3_METST</name>